<dbReference type="GO" id="GO:1900369">
    <property type="term" value="P:negative regulation of post-transcriptional gene silencing by regulatory ncRNA"/>
    <property type="evidence" value="ECO:0007669"/>
    <property type="project" value="EnsemblMetazoa"/>
</dbReference>
<dbReference type="GO" id="GO:0010494">
    <property type="term" value="C:cytoplasmic stress granule"/>
    <property type="evidence" value="ECO:0007669"/>
    <property type="project" value="TreeGrafter"/>
</dbReference>
<dbReference type="eggNOG" id="KOG3732">
    <property type="taxonomic scope" value="Eukaryota"/>
</dbReference>
<dbReference type="GO" id="GO:0043025">
    <property type="term" value="C:neuronal cell body"/>
    <property type="evidence" value="ECO:0007669"/>
    <property type="project" value="TreeGrafter"/>
</dbReference>
<organism evidence="6">
    <name type="scientific">Caenorhabditis brenneri</name>
    <name type="common">Nematode worm</name>
    <dbReference type="NCBI Taxonomy" id="135651"/>
    <lineage>
        <taxon>Eukaryota</taxon>
        <taxon>Metazoa</taxon>
        <taxon>Ecdysozoa</taxon>
        <taxon>Nematoda</taxon>
        <taxon>Chromadorea</taxon>
        <taxon>Rhabditida</taxon>
        <taxon>Rhabditina</taxon>
        <taxon>Rhabditomorpha</taxon>
        <taxon>Rhabditoidea</taxon>
        <taxon>Rhabditidae</taxon>
        <taxon>Peloderinae</taxon>
        <taxon>Caenorhabditis</taxon>
    </lineage>
</organism>
<dbReference type="GO" id="GO:0035418">
    <property type="term" value="P:protein localization to synapse"/>
    <property type="evidence" value="ECO:0007669"/>
    <property type="project" value="TreeGrafter"/>
</dbReference>
<dbReference type="GO" id="GO:0005886">
    <property type="term" value="C:plasma membrane"/>
    <property type="evidence" value="ECO:0007669"/>
    <property type="project" value="TreeGrafter"/>
</dbReference>
<dbReference type="SUPFAM" id="SSF54768">
    <property type="entry name" value="dsRNA-binding domain-like"/>
    <property type="match status" value="3"/>
</dbReference>
<dbReference type="PANTHER" id="PTHR46054">
    <property type="entry name" value="MATERNAL EFFECT PROTEIN STAUFEN"/>
    <property type="match status" value="1"/>
</dbReference>
<dbReference type="HOGENOM" id="CLU_009602_1_0_1"/>
<dbReference type="OrthoDB" id="10037267at2759"/>
<dbReference type="Pfam" id="PF00035">
    <property type="entry name" value="dsrm"/>
    <property type="match status" value="3"/>
</dbReference>
<feature type="region of interest" description="Disordered" evidence="3">
    <location>
        <begin position="489"/>
        <end position="557"/>
    </location>
</feature>
<feature type="domain" description="DRBM" evidence="4">
    <location>
        <begin position="66"/>
        <end position="134"/>
    </location>
</feature>
<keyword evidence="1 2" id="KW-0694">RNA-binding</keyword>
<dbReference type="EMBL" id="GL379848">
    <property type="protein sequence ID" value="EGT54826.1"/>
    <property type="molecule type" value="Genomic_DNA"/>
</dbReference>
<feature type="region of interest" description="Disordered" evidence="3">
    <location>
        <begin position="1"/>
        <end position="20"/>
    </location>
</feature>
<keyword evidence="6" id="KW-1185">Reference proteome</keyword>
<dbReference type="STRING" id="135651.G0N7P1"/>
<reference evidence="6" key="1">
    <citation type="submission" date="2011-07" db="EMBL/GenBank/DDBJ databases">
        <authorList>
            <consortium name="Caenorhabditis brenneri Sequencing and Analysis Consortium"/>
            <person name="Wilson R.K."/>
        </authorList>
    </citation>
    <scope>NUCLEOTIDE SEQUENCE [LARGE SCALE GENOMIC DNA]</scope>
    <source>
        <strain evidence="6">PB2801</strain>
    </source>
</reference>
<evidence type="ECO:0000256" key="1">
    <source>
        <dbReference type="ARBA" id="ARBA00022884"/>
    </source>
</evidence>
<sequence length="713" mass="78921">MNGTTNAENAGGSGSDNNEELVISKEKTENKSERVHPHHWCGQHKFEADSPTNVYDYTTTKIREKSAMCKVAEIARFNKIKHYYDLQDESGPAHKKLFTVKLVLTPNETYEGSGPSIKRAQQASAEEAVKHTQLPIPSDKNARRKGSEIAKPYRVLQNVCRALRYSAPTYITCNPPMYPDVPPQHIILPPGVLPPFQHPLPYMHGPHLIAVIVNIDGKSIATGLGDSFLSAKQDAAIKALAVLTPLMREQQQNIVNNENISTEDVVPVHKQKSVISDIHERAHQLKLSVIFEILKEEGPPHDRQYVVRCAFVTSTKEVQAEAIGKGKKKKFAQQEACTQLLKTVEHLRPLPNPVTLATTVCKTQKKLASINKEPKRKTIVKDKKMDPLYGHQINPVSRLIQVTQAKSREHPTFELVGEHGVSKYKEFVIRVQYGDETREGKGPNKRLAKRAAAEAMLETIGFVKPLPPPGKSLLKKNLDCNDSTMAVISHWTGPPSPVEPVKEIPKSEPVKKVDAAQQSPKKDVEDTNRGTSPDNEKRRVTFNSEVHACPPPGDQDYPTSIIQSLKKDAIVEGKFRKLKRSKENRRSLTMEQLLELSEKAEHFLNSKVATPLATENGDPTILTARHQLDQLSETFKFSVGYTAFPPVGPNNFTIVSIGLDTPLVGHGAGLSTADADEKAAYDAIIKLRQLYSSAVSPTNQTNAPMTSPTPIPS</sequence>
<dbReference type="CDD" id="cd19860">
    <property type="entry name" value="DSRM_STAU_rpt4"/>
    <property type="match status" value="1"/>
</dbReference>
<dbReference type="GO" id="GO:0007281">
    <property type="term" value="P:germ cell development"/>
    <property type="evidence" value="ECO:0007669"/>
    <property type="project" value="EnsemblMetazoa"/>
</dbReference>
<dbReference type="PROSITE" id="PS50137">
    <property type="entry name" value="DS_RBD"/>
    <property type="match status" value="3"/>
</dbReference>
<dbReference type="FunFam" id="3.30.160.20:FF:000007">
    <property type="entry name" value="Double-stranded RNA-binding protein Staufen homolog 1"/>
    <property type="match status" value="1"/>
</dbReference>
<evidence type="ECO:0000313" key="6">
    <source>
        <dbReference type="Proteomes" id="UP000008068"/>
    </source>
</evidence>
<dbReference type="AlphaFoldDB" id="G0N7P1"/>
<gene>
    <name evidence="5" type="primary">Cbn-stau-1</name>
    <name evidence="5" type="ORF">CAEBREN_01940</name>
</gene>
<evidence type="ECO:0000256" key="3">
    <source>
        <dbReference type="SAM" id="MobiDB-lite"/>
    </source>
</evidence>
<dbReference type="InterPro" id="IPR051740">
    <property type="entry name" value="DRBM-containing_protein"/>
</dbReference>
<dbReference type="Gene3D" id="3.30.160.20">
    <property type="match status" value="4"/>
</dbReference>
<dbReference type="PANTHER" id="PTHR46054:SF3">
    <property type="entry name" value="MATERNAL EFFECT PROTEIN STAUFEN"/>
    <property type="match status" value="1"/>
</dbReference>
<name>G0N7P1_CAEBE</name>
<dbReference type="OMA" id="TKQTPMK"/>
<feature type="domain" description="DRBM" evidence="4">
    <location>
        <begin position="273"/>
        <end position="346"/>
    </location>
</feature>
<feature type="compositionally biased region" description="Basic and acidic residues" evidence="3">
    <location>
        <begin position="500"/>
        <end position="539"/>
    </location>
</feature>
<dbReference type="FunCoup" id="G0N7P1">
    <property type="interactions" value="3146"/>
</dbReference>
<proteinExistence type="predicted"/>
<dbReference type="GO" id="GO:0003725">
    <property type="term" value="F:double-stranded RNA binding"/>
    <property type="evidence" value="ECO:0007669"/>
    <property type="project" value="EnsemblMetazoa"/>
</dbReference>
<dbReference type="SMART" id="SM00358">
    <property type="entry name" value="DSRM"/>
    <property type="match status" value="3"/>
</dbReference>
<dbReference type="GO" id="GO:0098964">
    <property type="term" value="P:anterograde dendritic transport of messenger ribonucleoprotein complex"/>
    <property type="evidence" value="ECO:0007669"/>
    <property type="project" value="TreeGrafter"/>
</dbReference>
<accession>G0N7P1</accession>
<dbReference type="GO" id="GO:0008298">
    <property type="term" value="P:intracellular mRNA localization"/>
    <property type="evidence" value="ECO:0007669"/>
    <property type="project" value="TreeGrafter"/>
</dbReference>
<dbReference type="InParanoid" id="G0N7P1"/>
<dbReference type="CDD" id="cd19857">
    <property type="entry name" value="DSRM_STAU_rpt1"/>
    <property type="match status" value="1"/>
</dbReference>
<dbReference type="GO" id="GO:0003729">
    <property type="term" value="F:mRNA binding"/>
    <property type="evidence" value="ECO:0007669"/>
    <property type="project" value="TreeGrafter"/>
</dbReference>
<dbReference type="Proteomes" id="UP000008068">
    <property type="component" value="Unassembled WGS sequence"/>
</dbReference>
<evidence type="ECO:0000259" key="4">
    <source>
        <dbReference type="PROSITE" id="PS50137"/>
    </source>
</evidence>
<dbReference type="GO" id="GO:0032839">
    <property type="term" value="C:dendrite cytoplasm"/>
    <property type="evidence" value="ECO:0007669"/>
    <property type="project" value="GOC"/>
</dbReference>
<feature type="domain" description="DRBM" evidence="4">
    <location>
        <begin position="394"/>
        <end position="462"/>
    </location>
</feature>
<protein>
    <submittedName>
        <fullName evidence="5">CBN-STAU-1 protein</fullName>
    </submittedName>
</protein>
<evidence type="ECO:0000313" key="5">
    <source>
        <dbReference type="EMBL" id="EGT54826.1"/>
    </source>
</evidence>
<evidence type="ECO:0000256" key="2">
    <source>
        <dbReference type="PROSITE-ProRule" id="PRU00266"/>
    </source>
</evidence>
<dbReference type="InterPro" id="IPR014720">
    <property type="entry name" value="dsRBD_dom"/>
</dbReference>
<feature type="region of interest" description="Disordered" evidence="3">
    <location>
        <begin position="27"/>
        <end position="46"/>
    </location>
</feature>